<organism evidence="1 2">
    <name type="scientific">Natronorubrum halalkaliphilum</name>
    <dbReference type="NCBI Taxonomy" id="2691917"/>
    <lineage>
        <taxon>Archaea</taxon>
        <taxon>Methanobacteriati</taxon>
        <taxon>Methanobacteriota</taxon>
        <taxon>Stenosarchaea group</taxon>
        <taxon>Halobacteria</taxon>
        <taxon>Halobacteriales</taxon>
        <taxon>Natrialbaceae</taxon>
        <taxon>Natronorubrum</taxon>
    </lineage>
</organism>
<protein>
    <submittedName>
        <fullName evidence="1">Uncharacterized protein</fullName>
    </submittedName>
</protein>
<comment type="caution">
    <text evidence="1">The sequence shown here is derived from an EMBL/GenBank/DDBJ whole genome shotgun (WGS) entry which is preliminary data.</text>
</comment>
<name>A0A6B0VQ45_9EURY</name>
<dbReference type="RefSeq" id="WP_160065715.1">
    <property type="nucleotide sequence ID" value="NZ_WUYX01000038.1"/>
</dbReference>
<reference evidence="1 2" key="1">
    <citation type="submission" date="2020-01" db="EMBL/GenBank/DDBJ databases">
        <title>Natronorubrum sp. JWXQ-INN 674 isolated from Inner Mongolia Autonomous Region of China.</title>
        <authorList>
            <person name="Xue Q."/>
        </authorList>
    </citation>
    <scope>NUCLEOTIDE SEQUENCE [LARGE SCALE GENOMIC DNA]</scope>
    <source>
        <strain evidence="1 2">JWXQ-INN-674</strain>
    </source>
</reference>
<dbReference type="EMBL" id="WUYX01000038">
    <property type="protein sequence ID" value="MXV62902.1"/>
    <property type="molecule type" value="Genomic_DNA"/>
</dbReference>
<proteinExistence type="predicted"/>
<dbReference type="PROSITE" id="PS51257">
    <property type="entry name" value="PROKAR_LIPOPROTEIN"/>
    <property type="match status" value="1"/>
</dbReference>
<accession>A0A6B0VQ45</accession>
<evidence type="ECO:0000313" key="2">
    <source>
        <dbReference type="Proteomes" id="UP000434101"/>
    </source>
</evidence>
<gene>
    <name evidence="1" type="ORF">GS429_12655</name>
</gene>
<sequence>MKRRTLLAAVGAGTVATAGCLDDSRGDSDGQNTNTNVTANAGATCDTDRTYETCSRLLISADSFPEPVRCEIDAALEESGYTTAGGFLLEGAMDVEHAYVRKNDTAYEPKITESASASDDDDERTLTLIEQDRPTRRRVHEMRIENATDDKRTVELAVVREDDDETAVDETLSLEAGERETVPVSDVLGRYEFEVSDDRGLEATLESRLGEYFQFDALVVDDDARVLESTADVAPCPWER</sequence>
<evidence type="ECO:0000313" key="1">
    <source>
        <dbReference type="EMBL" id="MXV62902.1"/>
    </source>
</evidence>
<dbReference type="Proteomes" id="UP000434101">
    <property type="component" value="Unassembled WGS sequence"/>
</dbReference>
<dbReference type="AlphaFoldDB" id="A0A6B0VQ45"/>
<dbReference type="OrthoDB" id="379008at2157"/>
<keyword evidence="2" id="KW-1185">Reference proteome</keyword>